<gene>
    <name evidence="1" type="ORF">SAMN05444716_101731</name>
</gene>
<evidence type="ECO:0000313" key="2">
    <source>
        <dbReference type="Proteomes" id="UP000198873"/>
    </source>
</evidence>
<dbReference type="Pfam" id="PF09481">
    <property type="entry name" value="CRISPR_Cse1"/>
    <property type="match status" value="1"/>
</dbReference>
<dbReference type="EMBL" id="FPAB01000001">
    <property type="protein sequence ID" value="SFS43852.1"/>
    <property type="molecule type" value="Genomic_DNA"/>
</dbReference>
<name>A0A1I6PUI3_9ACTN</name>
<organism evidence="1 2">
    <name type="scientific">Streptomyces harbinensis</name>
    <dbReference type="NCBI Taxonomy" id="1176198"/>
    <lineage>
        <taxon>Bacteria</taxon>
        <taxon>Bacillati</taxon>
        <taxon>Actinomycetota</taxon>
        <taxon>Actinomycetes</taxon>
        <taxon>Kitasatosporales</taxon>
        <taxon>Streptomycetaceae</taxon>
        <taxon>Streptomyces</taxon>
    </lineage>
</organism>
<dbReference type="AlphaFoldDB" id="A0A1I6PUI3"/>
<reference evidence="2" key="1">
    <citation type="submission" date="2016-10" db="EMBL/GenBank/DDBJ databases">
        <authorList>
            <person name="Varghese N."/>
            <person name="Submissions S."/>
        </authorList>
    </citation>
    <scope>NUCLEOTIDE SEQUENCE [LARGE SCALE GENOMIC DNA]</scope>
    <source>
        <strain evidence="2">CGMCC 4.7047</strain>
    </source>
</reference>
<dbReference type="Proteomes" id="UP000198873">
    <property type="component" value="Unassembled WGS sequence"/>
</dbReference>
<keyword evidence="2" id="KW-1185">Reference proteome</keyword>
<protein>
    <submittedName>
        <fullName evidence="1">CRISPR system Cascade subunit CasA</fullName>
    </submittedName>
</protein>
<dbReference type="InterPro" id="IPR013381">
    <property type="entry name" value="CRISPR-assoc_prot_Cse1"/>
</dbReference>
<dbReference type="STRING" id="1176198.SAMN05444716_101731"/>
<accession>A0A1I6PUI3</accession>
<dbReference type="Gene3D" id="1.10.132.100">
    <property type="match status" value="1"/>
</dbReference>
<evidence type="ECO:0000313" key="1">
    <source>
        <dbReference type="EMBL" id="SFS43852.1"/>
    </source>
</evidence>
<proteinExistence type="predicted"/>
<dbReference type="NCBIfam" id="TIGR02547">
    <property type="entry name" value="casA_cse1"/>
    <property type="match status" value="1"/>
</dbReference>
<dbReference type="CDD" id="cd09729">
    <property type="entry name" value="Cse1_I-E"/>
    <property type="match status" value="1"/>
</dbReference>
<sequence>MSFNLLDEPWLSVQVTDPGADTGHTGPGGTVEVGVRELLLHAERYRDLVVDIPTQKPAIFRQVLLPILVDALGYPADAADGLALLRAGSLDAGQRQRLSDYLAEHRARFDLFDPSDPFGQVAGLRTAKGETKGAALVVATAATGNNVPLFASRTEGDPLELTPAQAARWLLHAHCWDTAAIKTGAVGDPRVKAGKTTGNPTGPLGQLGVVMPLGPTLFETLVLNIPVGRTSLSDDLPQWRRRDTSGRIEDTLSCALPAWQERASRGPLDLWTWQSRRIRLIPEDTPAGVRVTRVVVSAGDRLTVTPDHEPHTAWKLPPAAKRPKTGAAAKRPAAAALPYRHQTGTAGWRGLKAFLAVEREQRDARGDRPGFRTSMLLDQLAGIRDRLPADYPLRVELTGIAYGNQSAVVEDLYADAIPLPLVALDPEGELRTSLLVAAEQAEQLATALNHLSGDLMRAAGGDPIPWDKGQRPGETLLYALDAPARLLLLELRAGPADFEATERALEQWERHAAGHAWKVAEQVLATTAPGVFSGRRVIKDKTEHIYRLATAEQSFRARLATVLPRAAATRRAARAAAVPTPEHPRSEG</sequence>